<evidence type="ECO:0000313" key="8">
    <source>
        <dbReference type="EMBL" id="AEF80543.1"/>
    </source>
</evidence>
<dbReference type="CDD" id="cd00082">
    <property type="entry name" value="HisKA"/>
    <property type="match status" value="1"/>
</dbReference>
<dbReference type="HOGENOM" id="CLU_000445_114_15_12"/>
<dbReference type="eggNOG" id="COG0642">
    <property type="taxonomic scope" value="Bacteria"/>
</dbReference>
<dbReference type="CDD" id="cd16922">
    <property type="entry name" value="HATPase_EvgS-ArcB-TorS-like"/>
    <property type="match status" value="1"/>
</dbReference>
<evidence type="ECO:0000256" key="2">
    <source>
        <dbReference type="ARBA" id="ARBA00012438"/>
    </source>
</evidence>
<reference evidence="9" key="1">
    <citation type="submission" date="2009-12" db="EMBL/GenBank/DDBJ databases">
        <title>Complete sequence of Treponema azotonutricium strain ZAS-9.</title>
        <authorList>
            <person name="Tetu S.G."/>
            <person name="Matson E."/>
            <person name="Ren Q."/>
            <person name="Seshadri R."/>
            <person name="Elbourne L."/>
            <person name="Hassan K.A."/>
            <person name="Durkin A."/>
            <person name="Radune D."/>
            <person name="Mohamoud Y."/>
            <person name="Shay R."/>
            <person name="Jin S."/>
            <person name="Zhang X."/>
            <person name="Lucey K."/>
            <person name="Ballor N.R."/>
            <person name="Ottesen E."/>
            <person name="Rosenthal R."/>
            <person name="Allen A."/>
            <person name="Leadbetter J.R."/>
            <person name="Paulsen I.T."/>
        </authorList>
    </citation>
    <scope>NUCLEOTIDE SEQUENCE [LARGE SCALE GENOMIC DNA]</scope>
    <source>
        <strain evidence="9">ATCC BAA-888 / DSM 13862 / ZAS-9</strain>
    </source>
</reference>
<keyword evidence="9" id="KW-1185">Reference proteome</keyword>
<evidence type="ECO:0000256" key="4">
    <source>
        <dbReference type="ARBA" id="ARBA00023012"/>
    </source>
</evidence>
<dbReference type="PROSITE" id="PS50109">
    <property type="entry name" value="HIS_KIN"/>
    <property type="match status" value="1"/>
</dbReference>
<comment type="catalytic activity">
    <reaction evidence="1">
        <text>ATP + protein L-histidine = ADP + protein N-phospho-L-histidine.</text>
        <dbReference type="EC" id="2.7.13.3"/>
    </reaction>
</comment>
<dbReference type="Pfam" id="PF02518">
    <property type="entry name" value="HATPase_c"/>
    <property type="match status" value="1"/>
</dbReference>
<dbReference type="PANTHER" id="PTHR45339:SF1">
    <property type="entry name" value="HYBRID SIGNAL TRANSDUCTION HISTIDINE KINASE J"/>
    <property type="match status" value="1"/>
</dbReference>
<dbReference type="InterPro" id="IPR001789">
    <property type="entry name" value="Sig_transdc_resp-reg_receiver"/>
</dbReference>
<feature type="domain" description="Response regulatory" evidence="7">
    <location>
        <begin position="264"/>
        <end position="384"/>
    </location>
</feature>
<dbReference type="RefSeq" id="WP_015712207.1">
    <property type="nucleotide sequence ID" value="NC_015577.1"/>
</dbReference>
<dbReference type="EMBL" id="CP001841">
    <property type="protein sequence ID" value="AEF80543.1"/>
    <property type="molecule type" value="Genomic_DNA"/>
</dbReference>
<dbReference type="FunCoup" id="F5Y8F8">
    <property type="interactions" value="303"/>
</dbReference>
<dbReference type="SUPFAM" id="SSF55874">
    <property type="entry name" value="ATPase domain of HSP90 chaperone/DNA topoisomerase II/histidine kinase"/>
    <property type="match status" value="1"/>
</dbReference>
<dbReference type="Gene3D" id="3.40.50.2300">
    <property type="match status" value="1"/>
</dbReference>
<dbReference type="Gene3D" id="1.10.287.130">
    <property type="match status" value="1"/>
</dbReference>
<dbReference type="InterPro" id="IPR036890">
    <property type="entry name" value="HATPase_C_sf"/>
</dbReference>
<dbReference type="PROSITE" id="PS50110">
    <property type="entry name" value="RESPONSE_REGULATORY"/>
    <property type="match status" value="1"/>
</dbReference>
<dbReference type="SMART" id="SM00387">
    <property type="entry name" value="HATPase_c"/>
    <property type="match status" value="1"/>
</dbReference>
<evidence type="ECO:0000256" key="3">
    <source>
        <dbReference type="ARBA" id="ARBA00022553"/>
    </source>
</evidence>
<dbReference type="SUPFAM" id="SSF52172">
    <property type="entry name" value="CheY-like"/>
    <property type="match status" value="1"/>
</dbReference>
<dbReference type="Gene3D" id="3.30.565.10">
    <property type="entry name" value="Histidine kinase-like ATPase, C-terminal domain"/>
    <property type="match status" value="1"/>
</dbReference>
<keyword evidence="4" id="KW-0902">Two-component regulatory system</keyword>
<protein>
    <recommendedName>
        <fullName evidence="2">histidine kinase</fullName>
        <ecNumber evidence="2">2.7.13.3</ecNumber>
    </recommendedName>
</protein>
<dbReference type="STRING" id="545695.TREAZ_3362"/>
<dbReference type="InterPro" id="IPR004358">
    <property type="entry name" value="Sig_transdc_His_kin-like_C"/>
</dbReference>
<name>F5Y8F8_LEAAZ</name>
<dbReference type="PANTHER" id="PTHR45339">
    <property type="entry name" value="HYBRID SIGNAL TRANSDUCTION HISTIDINE KINASE J"/>
    <property type="match status" value="1"/>
</dbReference>
<dbReference type="SMART" id="SM00448">
    <property type="entry name" value="REC"/>
    <property type="match status" value="1"/>
</dbReference>
<dbReference type="Proteomes" id="UP000009222">
    <property type="component" value="Chromosome"/>
</dbReference>
<gene>
    <name evidence="8" type="ordered locus">TREAZ_3362</name>
</gene>
<dbReference type="InterPro" id="IPR011006">
    <property type="entry name" value="CheY-like_superfamily"/>
</dbReference>
<evidence type="ECO:0000313" key="9">
    <source>
        <dbReference type="Proteomes" id="UP000009222"/>
    </source>
</evidence>
<evidence type="ECO:0000256" key="5">
    <source>
        <dbReference type="PROSITE-ProRule" id="PRU00169"/>
    </source>
</evidence>
<proteinExistence type="predicted"/>
<feature type="modified residue" description="4-aspartylphosphate" evidence="5">
    <location>
        <position position="315"/>
    </location>
</feature>
<dbReference type="InterPro" id="IPR003594">
    <property type="entry name" value="HATPase_dom"/>
</dbReference>
<dbReference type="SUPFAM" id="SSF47384">
    <property type="entry name" value="Homodimeric domain of signal transducing histidine kinase"/>
    <property type="match status" value="1"/>
</dbReference>
<reference evidence="8 9" key="2">
    <citation type="journal article" date="2011" name="ISME J.">
        <title>RNA-seq reveals cooperative metabolic interactions between two termite-gut spirochete species in co-culture.</title>
        <authorList>
            <person name="Rosenthal A.Z."/>
            <person name="Matson E.G."/>
            <person name="Eldar A."/>
            <person name="Leadbetter J.R."/>
        </authorList>
    </citation>
    <scope>NUCLEOTIDE SEQUENCE [LARGE SCALE GENOMIC DNA]</scope>
    <source>
        <strain evidence="9">ATCC BAA-888 / DSM 13862 / ZAS-9</strain>
    </source>
</reference>
<dbReference type="SMART" id="SM00388">
    <property type="entry name" value="HisKA"/>
    <property type="match status" value="1"/>
</dbReference>
<dbReference type="AlphaFoldDB" id="F5Y8F8"/>
<dbReference type="Pfam" id="PF00072">
    <property type="entry name" value="Response_reg"/>
    <property type="match status" value="1"/>
</dbReference>
<accession>F5Y8F8</accession>
<dbReference type="EC" id="2.7.13.3" evidence="2"/>
<organism evidence="8 9">
    <name type="scientific">Leadbettera azotonutricia (strain ATCC BAA-888 / DSM 13862 / ZAS-9)</name>
    <name type="common">Treponema azotonutricium</name>
    <dbReference type="NCBI Taxonomy" id="545695"/>
    <lineage>
        <taxon>Bacteria</taxon>
        <taxon>Pseudomonadati</taxon>
        <taxon>Spirochaetota</taxon>
        <taxon>Spirochaetia</taxon>
        <taxon>Spirochaetales</taxon>
        <taxon>Breznakiellaceae</taxon>
        <taxon>Leadbettera</taxon>
    </lineage>
</organism>
<evidence type="ECO:0000256" key="1">
    <source>
        <dbReference type="ARBA" id="ARBA00000085"/>
    </source>
</evidence>
<dbReference type="InterPro" id="IPR036097">
    <property type="entry name" value="HisK_dim/P_sf"/>
</dbReference>
<dbReference type="Pfam" id="PF00512">
    <property type="entry name" value="HisKA"/>
    <property type="match status" value="1"/>
</dbReference>
<dbReference type="PRINTS" id="PR00344">
    <property type="entry name" value="BCTRLSENSOR"/>
</dbReference>
<dbReference type="CDD" id="cd17546">
    <property type="entry name" value="REC_hyHK_CKI1_RcsC-like"/>
    <property type="match status" value="1"/>
</dbReference>
<dbReference type="InterPro" id="IPR003661">
    <property type="entry name" value="HisK_dim/P_dom"/>
</dbReference>
<dbReference type="FunFam" id="3.30.565.10:FF:000010">
    <property type="entry name" value="Sensor histidine kinase RcsC"/>
    <property type="match status" value="1"/>
</dbReference>
<dbReference type="OrthoDB" id="6192248at2"/>
<evidence type="ECO:0000259" key="7">
    <source>
        <dbReference type="PROSITE" id="PS50110"/>
    </source>
</evidence>
<keyword evidence="3 5" id="KW-0597">Phosphoprotein</keyword>
<sequence length="387" mass="42504">MQENQAAGTEESSQAKFSFLARMSHEMRTPLNAILGMTTIAQSSIEDPEKVIHCLSKINEASLHLLGMINDILDMSRIESGKLEFHSAEFDFEEMIKGIISSMQFSMNEKKQNFKLFLDPSLPRTVISDQKSLIQVITNLLGNAIKFTPAEGNISLKVKKLAEGDGSCTLKLDVADSGIGISPEAKEKLYALFEQADGSIDRKFEGIGLGLAITKSILDLMGGDISVQSEQGRGTCFTVKFAVEMVKAKEPEAVKAGAIFTGRCLLLAEDVEINREIIISLLEDTGIAIECAKNGIQALSMFEAAPSKYSIILMDIHMPEMDGYETTRKIRHSAAEEAFSIPIVALTANVFNEDIEKCHKAGMNDHLGKPIVYNDLVKMLEKYLLSN</sequence>
<dbReference type="GO" id="GO:0000155">
    <property type="term" value="F:phosphorelay sensor kinase activity"/>
    <property type="evidence" value="ECO:0007669"/>
    <property type="project" value="InterPro"/>
</dbReference>
<dbReference type="InterPro" id="IPR005467">
    <property type="entry name" value="His_kinase_dom"/>
</dbReference>
<dbReference type="KEGG" id="taz:TREAZ_3362"/>
<evidence type="ECO:0000259" key="6">
    <source>
        <dbReference type="PROSITE" id="PS50109"/>
    </source>
</evidence>
<feature type="domain" description="Histidine kinase" evidence="6">
    <location>
        <begin position="22"/>
        <end position="245"/>
    </location>
</feature>
<dbReference type="InParanoid" id="F5Y8F8"/>